<reference evidence="1" key="2">
    <citation type="submission" date="2023-01" db="EMBL/GenBank/DDBJ databases">
        <title>Draft genome sequence of Portibacter lacus strain NBRC 108769.</title>
        <authorList>
            <person name="Sun Q."/>
            <person name="Mori K."/>
        </authorList>
    </citation>
    <scope>NUCLEOTIDE SEQUENCE</scope>
    <source>
        <strain evidence="1">NBRC 108769</strain>
    </source>
</reference>
<accession>A0AA37SL41</accession>
<dbReference type="AlphaFoldDB" id="A0AA37SL41"/>
<sequence>MKLRALLTFAILTLILVNVSIAQIDTTRNHEIRYGLVGSTLFSPDFDSRLSAYPRFNDMSLSYLRRFKSTPYFMKAELSGKVGGAFPYLSNDSIVSNGTFYNNALFLGVERQTNFKHFGFFMAAGVRGSFVNLKADFNLPGEVPVLDFQYNRRAIGVAGQLTFLTNITDNLYVFLTSTFYMDYATIKANKTFGNNPDFDYDGLDFRFILFDGLGLSYKF</sequence>
<proteinExistence type="predicted"/>
<evidence type="ECO:0000313" key="1">
    <source>
        <dbReference type="EMBL" id="GLR15544.1"/>
    </source>
</evidence>
<dbReference type="EMBL" id="BSOH01000001">
    <property type="protein sequence ID" value="GLR15544.1"/>
    <property type="molecule type" value="Genomic_DNA"/>
</dbReference>
<evidence type="ECO:0000313" key="2">
    <source>
        <dbReference type="Proteomes" id="UP001156666"/>
    </source>
</evidence>
<reference evidence="1" key="1">
    <citation type="journal article" date="2014" name="Int. J. Syst. Evol. Microbiol.">
        <title>Complete genome sequence of Corynebacterium casei LMG S-19264T (=DSM 44701T), isolated from a smear-ripened cheese.</title>
        <authorList>
            <consortium name="US DOE Joint Genome Institute (JGI-PGF)"/>
            <person name="Walter F."/>
            <person name="Albersmeier A."/>
            <person name="Kalinowski J."/>
            <person name="Ruckert C."/>
        </authorList>
    </citation>
    <scope>NUCLEOTIDE SEQUENCE</scope>
    <source>
        <strain evidence="1">NBRC 108769</strain>
    </source>
</reference>
<comment type="caution">
    <text evidence="1">The sequence shown here is derived from an EMBL/GenBank/DDBJ whole genome shotgun (WGS) entry which is preliminary data.</text>
</comment>
<name>A0AA37SL41_9BACT</name>
<dbReference type="RefSeq" id="WP_235292436.1">
    <property type="nucleotide sequence ID" value="NZ_BSOH01000001.1"/>
</dbReference>
<keyword evidence="2" id="KW-1185">Reference proteome</keyword>
<protein>
    <submittedName>
        <fullName evidence="1">Uncharacterized protein</fullName>
    </submittedName>
</protein>
<organism evidence="1 2">
    <name type="scientific">Portibacter lacus</name>
    <dbReference type="NCBI Taxonomy" id="1099794"/>
    <lineage>
        <taxon>Bacteria</taxon>
        <taxon>Pseudomonadati</taxon>
        <taxon>Bacteroidota</taxon>
        <taxon>Saprospiria</taxon>
        <taxon>Saprospirales</taxon>
        <taxon>Haliscomenobacteraceae</taxon>
        <taxon>Portibacter</taxon>
    </lineage>
</organism>
<dbReference type="Proteomes" id="UP001156666">
    <property type="component" value="Unassembled WGS sequence"/>
</dbReference>
<gene>
    <name evidence="1" type="ORF">GCM10007940_01590</name>
</gene>